<evidence type="ECO:0000313" key="5">
    <source>
        <dbReference type="Proteomes" id="UP000214606"/>
    </source>
</evidence>
<reference evidence="2 5" key="2">
    <citation type="submission" date="2016-10" db="EMBL/GenBank/DDBJ databases">
        <title>The whole genome sequencing and assembly of Aeribacillus pallidus KCTC3564 strain.</title>
        <authorList>
            <person name="Lee Y.-J."/>
            <person name="Park M.-K."/>
            <person name="Yi H."/>
            <person name="Bahn Y.-S."/>
            <person name="Kim J.F."/>
            <person name="Lee D.-W."/>
        </authorList>
    </citation>
    <scope>NUCLEOTIDE SEQUENCE [LARGE SCALE GENOMIC DNA]</scope>
    <source>
        <strain evidence="2 5">KCTC3564</strain>
    </source>
</reference>
<dbReference type="Proteomes" id="UP000214606">
    <property type="component" value="Chromosome"/>
</dbReference>
<keyword evidence="1" id="KW-1133">Transmembrane helix</keyword>
<evidence type="ECO:0000313" key="3">
    <source>
        <dbReference type="EMBL" id="KZN96451.1"/>
    </source>
</evidence>
<dbReference type="EMBL" id="CP017703">
    <property type="protein sequence ID" value="ASS92064.1"/>
    <property type="molecule type" value="Genomic_DNA"/>
</dbReference>
<evidence type="ECO:0000256" key="1">
    <source>
        <dbReference type="SAM" id="Phobius"/>
    </source>
</evidence>
<dbReference type="KEGG" id="apak:AP3564_18965"/>
<reference evidence="3 4" key="1">
    <citation type="submission" date="2016-04" db="EMBL/GenBank/DDBJ databases">
        <title>Draft genome sequence of Aeribacillus pallidus 8m3 from petroleum reservoir.</title>
        <authorList>
            <person name="Poltaraus A.B."/>
            <person name="Nazina T.N."/>
            <person name="Tourova T.P."/>
            <person name="Malakho S.M."/>
            <person name="Korshunova A.V."/>
            <person name="Sokolova D.S."/>
        </authorList>
    </citation>
    <scope>NUCLEOTIDE SEQUENCE [LARGE SCALE GENOMIC DNA]</scope>
    <source>
        <strain evidence="3 4">8m3</strain>
    </source>
</reference>
<keyword evidence="1" id="KW-0472">Membrane</keyword>
<keyword evidence="1" id="KW-0812">Transmembrane</keyword>
<dbReference type="AlphaFoldDB" id="A0A165XVG7"/>
<dbReference type="Proteomes" id="UP000076476">
    <property type="component" value="Unassembled WGS sequence"/>
</dbReference>
<dbReference type="OrthoDB" id="2456214at2"/>
<keyword evidence="4" id="KW-1185">Reference proteome</keyword>
<organism evidence="3 4">
    <name type="scientific">Aeribacillus pallidus</name>
    <dbReference type="NCBI Taxonomy" id="33936"/>
    <lineage>
        <taxon>Bacteria</taxon>
        <taxon>Bacillati</taxon>
        <taxon>Bacillota</taxon>
        <taxon>Bacilli</taxon>
        <taxon>Bacillales</taxon>
        <taxon>Bacillaceae</taxon>
        <taxon>Aeribacillus</taxon>
    </lineage>
</organism>
<gene>
    <name evidence="2" type="ORF">AP3564_18965</name>
    <name evidence="3" type="ORF">AZI98_08430</name>
</gene>
<proteinExistence type="predicted"/>
<protein>
    <submittedName>
        <fullName evidence="3">Uncharacterized protein</fullName>
    </submittedName>
</protein>
<evidence type="ECO:0000313" key="2">
    <source>
        <dbReference type="EMBL" id="ASS92064.1"/>
    </source>
</evidence>
<name>A0A165XVG7_9BACI</name>
<sequence length="63" mass="7438">MRKKIKPYYIQSFIKQFRSTLEQFIVPLTIFQGIRTILLPTMFDIILLAILLFLAAALYMERG</sequence>
<evidence type="ECO:0000313" key="4">
    <source>
        <dbReference type="Proteomes" id="UP000076476"/>
    </source>
</evidence>
<dbReference type="GeneID" id="301126999"/>
<dbReference type="EMBL" id="LWBR01000022">
    <property type="protein sequence ID" value="KZN96451.1"/>
    <property type="molecule type" value="Genomic_DNA"/>
</dbReference>
<dbReference type="RefSeq" id="WP_063387843.1">
    <property type="nucleotide sequence ID" value="NZ_CP017703.1"/>
</dbReference>
<accession>A0A165XVG7</accession>
<feature type="transmembrane region" description="Helical" evidence="1">
    <location>
        <begin position="37"/>
        <end position="60"/>
    </location>
</feature>